<dbReference type="NCBIfam" id="NF033682">
    <property type="entry name" value="retention_LapA"/>
    <property type="match status" value="1"/>
</dbReference>
<name>Q6LJS2_PHOPR</name>
<proteinExistence type="predicted"/>
<dbReference type="eggNOG" id="COG2931">
    <property type="taxonomic scope" value="Bacteria"/>
</dbReference>
<dbReference type="HOGENOM" id="CLU_003132_0_0_6"/>
<protein>
    <submittedName>
        <fullName evidence="2">Uncharacterized protein</fullName>
    </submittedName>
</protein>
<sequence length="1488" mass="152599">MQASKDVAFIIKAGNKVVPIKADYQMQSDEVVVANAGAKFVVMQNGIPTIVNESCPACIMMSVDGLKISELSDSVSFSAEGASNSSFSSNDVAAIQNAILSGDDPTETLDAAAAGNEAQGSSNSRFVVIDYDNNEMLAQAGFDTASEQQETRDEDESLAVLTAEGGDIASISLVEGDLGDVDQPSTYPVETTQSVTIEAGTQPLDPDSFTFDSLTLDSLLSELNSDITSSGESVEFIFDSSTNSIIGTKNGELVLTIDLDTSTNGRDVTVDITTTLHQPIDHTDGANNSGLVTNVDDQININVSIQGTDTSNNELDNPINIDIGIADGADPSFSTDTGVIINESLQQGDVISGQIPLDVGSDDIATIEFQSNQPSLTGITSNGQSTTYTVTGNTITVVDSANNPVMTVTIASDGSYDVKVTGPIDQGDSESSNLNLNVTATDKDGDTTDGSMDITINDGTNAAGGDQGALTLNEGDLDTVGDGVNPGDTDTTYPASQSGSFVIKAGEDRLVSDSVAIDPALKDVLITELQNELTSGGETLTFEVDTSGNLVGKLPNGDVAVTVTLSGEQQGQDVKVTVTIEQNVPLDHNGSDDTGYITSANDDIHINVPVQATDTDGDVLDTPANVDITITDGANPSFGADSGITIDETAQKGDVISGQIPLDVGSDAIDTIHFQSDQPGLAGITSNGEATTFTVVGNTLTVLDSAGETVMTVTIATDGSYEVIVTGPVDQGNSESTNIDLKVTATDKDGDTTDGSMDITINDGTNAAGGDKGTLTLNEGDLDVDGNGVGGTDTTYPVSQSGSFVIKAGEDSLVPSSVKIDPALQSDLITELQNELTSGGERLAFEVDSNGNLVGKLPNGDVAVTVSLSGEQQGQDVKVTVTITQNVPLDHNGSDGTGYITSANDEIHINVPVQATDTDGDDLDTPANVDITITDGTNPSFGADSGVTIDETTQKDDVISGQIPLDVGSDDIETIVFQPDQPGLTGITSNGEATTFTVAGKILTVLDSAGDTVMTVTVDTDGSYEVTVTGPIDQGNSESTNIDLNVTATDKDGDTTDGAMDITITDGTNAAGGVQGAVTLNEGDLDVAGDGVNPSDTDTTYPASQSGSFVIKAGEDRLVPDSIVIDPALQSDLITELQNELTSGGEKLTFEVDSSGNLVGKLPNGDVAVTVTLSGEQQGQDVKVTVTITQNVPLDHNGSDGMGYITSANDDIHINVPVQATDTDGDDLDTAANVDITITDGANPSFGADSGVTINESTDKGDVISGQIPLDVGSDAIHTIVFQADQPGLAGITSNGLPTTFTATGDTLTVLDSAGDTVMTVTVDTDGSYKVTVTGPIDQSDSESTNIDLNVTATDKDGDTTDGSLDITITDGDDASGSYNGTITLTEGDLDTDGNGVGGTDTSYPATQSGNFALTAGEDRLVPDSVQVDPAQVVALMAELTSELTSGGQALTFSLNADGDIVGMLGTEVALTVKLVCGTRRSRFNGDR</sequence>
<dbReference type="KEGG" id="ppr:PBPRB0585"/>
<feature type="compositionally biased region" description="Polar residues" evidence="1">
    <location>
        <begin position="429"/>
        <end position="438"/>
    </location>
</feature>
<reference evidence="3" key="1">
    <citation type="journal article" date="2005" name="Science">
        <title>Life at depth: Photobacterium profundum genome sequence and expression analysis.</title>
        <authorList>
            <person name="Vezzi A."/>
            <person name="Campanaro S."/>
            <person name="D'Angelo M."/>
            <person name="Simonato F."/>
            <person name="Vitulo N."/>
            <person name="Lauro F.M."/>
            <person name="Cestaro A."/>
            <person name="Malacrida G."/>
            <person name="Simionati B."/>
            <person name="Cannata N."/>
            <person name="Romualdi C."/>
            <person name="Bartlett D.H."/>
            <person name="Valle G."/>
        </authorList>
    </citation>
    <scope>NUCLEOTIDE SEQUENCE [LARGE SCALE GENOMIC DNA]</scope>
    <source>
        <strain evidence="3">ATCC BAA-1253 / SS9</strain>
    </source>
</reference>
<accession>Q6LJS2</accession>
<organism evidence="2 3">
    <name type="scientific">Photobacterium profundum (strain SS9)</name>
    <dbReference type="NCBI Taxonomy" id="298386"/>
    <lineage>
        <taxon>Bacteria</taxon>
        <taxon>Pseudomonadati</taxon>
        <taxon>Pseudomonadota</taxon>
        <taxon>Gammaproteobacteria</taxon>
        <taxon>Vibrionales</taxon>
        <taxon>Vibrionaceae</taxon>
        <taxon>Photobacterium</taxon>
    </lineage>
</organism>
<dbReference type="Proteomes" id="UP000000593">
    <property type="component" value="Chromosome 2"/>
</dbReference>
<keyword evidence="3" id="KW-1185">Reference proteome</keyword>
<evidence type="ECO:0000313" key="2">
    <source>
        <dbReference type="EMBL" id="CAG22458.1"/>
    </source>
</evidence>
<dbReference type="InterPro" id="IPR047777">
    <property type="entry name" value="LapA-like_RM"/>
</dbReference>
<dbReference type="Gene3D" id="2.60.40.10">
    <property type="entry name" value="Immunoglobulins"/>
    <property type="match status" value="1"/>
</dbReference>
<gene>
    <name evidence="2" type="ordered locus">PBPRB0585</name>
</gene>
<dbReference type="InterPro" id="IPR013783">
    <property type="entry name" value="Ig-like_fold"/>
</dbReference>
<dbReference type="STRING" id="298386.PBPRB0585"/>
<dbReference type="EMBL" id="CR378676">
    <property type="protein sequence ID" value="CAG22458.1"/>
    <property type="molecule type" value="Genomic_DNA"/>
</dbReference>
<evidence type="ECO:0000313" key="3">
    <source>
        <dbReference type="Proteomes" id="UP000000593"/>
    </source>
</evidence>
<evidence type="ECO:0000256" key="1">
    <source>
        <dbReference type="SAM" id="MobiDB-lite"/>
    </source>
</evidence>
<feature type="region of interest" description="Disordered" evidence="1">
    <location>
        <begin position="423"/>
        <end position="449"/>
    </location>
</feature>